<dbReference type="AlphaFoldDB" id="A0A844HMQ7"/>
<protein>
    <submittedName>
        <fullName evidence="1">Uncharacterized protein</fullName>
    </submittedName>
</protein>
<dbReference type="Proteomes" id="UP000449846">
    <property type="component" value="Unassembled WGS sequence"/>
</dbReference>
<comment type="caution">
    <text evidence="1">The sequence shown here is derived from an EMBL/GenBank/DDBJ whole genome shotgun (WGS) entry which is preliminary data.</text>
</comment>
<accession>A0A844HMQ7</accession>
<evidence type="ECO:0000313" key="1">
    <source>
        <dbReference type="EMBL" id="MTH61156.1"/>
    </source>
</evidence>
<dbReference type="EMBL" id="WMIG01000013">
    <property type="protein sequence ID" value="MTH61156.1"/>
    <property type="molecule type" value="Genomic_DNA"/>
</dbReference>
<sequence length="82" mass="8874">MMTQSPKYEILIGSLEADADFLTCATLLPGDYSTLRYMRVSTDLVETVTAPGTTIGAFMSSVRERIEAGEEVRGAELVRIGA</sequence>
<proteinExistence type="predicted"/>
<gene>
    <name evidence="1" type="ORF">GL300_18255</name>
</gene>
<evidence type="ECO:0000313" key="2">
    <source>
        <dbReference type="Proteomes" id="UP000449846"/>
    </source>
</evidence>
<keyword evidence="2" id="KW-1185">Reference proteome</keyword>
<dbReference type="RefSeq" id="WP_155041098.1">
    <property type="nucleotide sequence ID" value="NZ_WMIG01000013.1"/>
</dbReference>
<name>A0A844HMQ7_9RHOB</name>
<organism evidence="1 2">
    <name type="scientific">Paracoccus litorisediminis</name>
    <dbReference type="NCBI Taxonomy" id="2006130"/>
    <lineage>
        <taxon>Bacteria</taxon>
        <taxon>Pseudomonadati</taxon>
        <taxon>Pseudomonadota</taxon>
        <taxon>Alphaproteobacteria</taxon>
        <taxon>Rhodobacterales</taxon>
        <taxon>Paracoccaceae</taxon>
        <taxon>Paracoccus</taxon>
    </lineage>
</organism>
<reference evidence="1 2" key="1">
    <citation type="submission" date="2019-11" db="EMBL/GenBank/DDBJ databases">
        <authorList>
            <person name="Dong K."/>
        </authorList>
    </citation>
    <scope>NUCLEOTIDE SEQUENCE [LARGE SCALE GENOMIC DNA]</scope>
    <source>
        <strain evidence="1 2">NBRC 112902</strain>
    </source>
</reference>